<gene>
    <name evidence="4" type="ORF">ERS450000_02443</name>
</gene>
<dbReference type="EMBL" id="LN868938">
    <property type="protein sequence ID" value="CRY77521.1"/>
    <property type="molecule type" value="Genomic_DNA"/>
</dbReference>
<evidence type="ECO:0000313" key="4">
    <source>
        <dbReference type="EMBL" id="CRY77521.1"/>
    </source>
</evidence>
<feature type="chain" id="PRO_5005221717" evidence="2">
    <location>
        <begin position="28"/>
        <end position="121"/>
    </location>
</feature>
<name>A0A0H5P4U6_NOCFR</name>
<dbReference type="Proteomes" id="UP000057820">
    <property type="component" value="Chromosome 1"/>
</dbReference>
<protein>
    <submittedName>
        <fullName evidence="4">Protein of uncharacterized function (DUF732)</fullName>
    </submittedName>
</protein>
<organism evidence="4 5">
    <name type="scientific">Nocardia farcinica</name>
    <dbReference type="NCBI Taxonomy" id="37329"/>
    <lineage>
        <taxon>Bacteria</taxon>
        <taxon>Bacillati</taxon>
        <taxon>Actinomycetota</taxon>
        <taxon>Actinomycetes</taxon>
        <taxon>Mycobacteriales</taxon>
        <taxon>Nocardiaceae</taxon>
        <taxon>Nocardia</taxon>
    </lineage>
</organism>
<reference evidence="5" key="1">
    <citation type="submission" date="2015-03" db="EMBL/GenBank/DDBJ databases">
        <authorList>
            <consortium name="Pathogen Informatics"/>
        </authorList>
    </citation>
    <scope>NUCLEOTIDE SEQUENCE [LARGE SCALE GENOMIC DNA]</scope>
    <source>
        <strain evidence="5">NCTC11134</strain>
    </source>
</reference>
<dbReference type="AlphaFoldDB" id="A0A0H5P4U6"/>
<dbReference type="KEGG" id="nfr:ERS450000_02443"/>
<keyword evidence="2" id="KW-0732">Signal</keyword>
<proteinExistence type="predicted"/>
<evidence type="ECO:0000256" key="1">
    <source>
        <dbReference type="SAM" id="MobiDB-lite"/>
    </source>
</evidence>
<accession>A0A0H5P4U6</accession>
<sequence>MLTTRTLASVLALGAAAAIVAAPTATAAPSSGSAGGSSSSGCGPRSGSDHLFLAESHYDDESCGVQDAAIQLAHSSCRWLDAHGGTARNRITLAEELSDTVDYPYLFVRAATLAYCPRYAR</sequence>
<evidence type="ECO:0000259" key="3">
    <source>
        <dbReference type="Pfam" id="PF05305"/>
    </source>
</evidence>
<evidence type="ECO:0000256" key="2">
    <source>
        <dbReference type="SAM" id="SignalP"/>
    </source>
</evidence>
<feature type="signal peptide" evidence="2">
    <location>
        <begin position="1"/>
        <end position="27"/>
    </location>
</feature>
<dbReference type="InterPro" id="IPR007969">
    <property type="entry name" value="DUF732"/>
</dbReference>
<dbReference type="Pfam" id="PF05305">
    <property type="entry name" value="DUF732"/>
    <property type="match status" value="1"/>
</dbReference>
<feature type="region of interest" description="Disordered" evidence="1">
    <location>
        <begin position="26"/>
        <end position="45"/>
    </location>
</feature>
<feature type="domain" description="DUF732" evidence="3">
    <location>
        <begin position="49"/>
        <end position="117"/>
    </location>
</feature>
<evidence type="ECO:0000313" key="5">
    <source>
        <dbReference type="Proteomes" id="UP000057820"/>
    </source>
</evidence>